<evidence type="ECO:0000313" key="3">
    <source>
        <dbReference type="Proteomes" id="UP001552299"/>
    </source>
</evidence>
<protein>
    <submittedName>
        <fullName evidence="2">Uncharacterized protein</fullName>
    </submittedName>
</protein>
<dbReference type="Proteomes" id="UP001552299">
    <property type="component" value="Unassembled WGS sequence"/>
</dbReference>
<dbReference type="AlphaFoldDB" id="A0ABD0TX45"/>
<keyword evidence="3" id="KW-1185">Reference proteome</keyword>
<evidence type="ECO:0000256" key="1">
    <source>
        <dbReference type="SAM" id="MobiDB-lite"/>
    </source>
</evidence>
<gene>
    <name evidence="2" type="ORF">M5K25_026309</name>
</gene>
<dbReference type="EMBL" id="JANQDX010000019">
    <property type="protein sequence ID" value="KAL0904225.1"/>
    <property type="molecule type" value="Genomic_DNA"/>
</dbReference>
<name>A0ABD0TX45_DENTH</name>
<sequence>MAEGSASQASSTEGEVGGRLGPQAHLRVKKDSKFSAFTGRVKKNSRKLRKSHASLKLDFFKSIERV</sequence>
<feature type="region of interest" description="Disordered" evidence="1">
    <location>
        <begin position="1"/>
        <end position="25"/>
    </location>
</feature>
<reference evidence="2 3" key="1">
    <citation type="journal article" date="2024" name="Plant Biotechnol. J.">
        <title>Dendrobium thyrsiflorum genome and its molecular insights into genes involved in important horticultural traits.</title>
        <authorList>
            <person name="Chen B."/>
            <person name="Wang J.Y."/>
            <person name="Zheng P.J."/>
            <person name="Li K.L."/>
            <person name="Liang Y.M."/>
            <person name="Chen X.F."/>
            <person name="Zhang C."/>
            <person name="Zhao X."/>
            <person name="He X."/>
            <person name="Zhang G.Q."/>
            <person name="Liu Z.J."/>
            <person name="Xu Q."/>
        </authorList>
    </citation>
    <scope>NUCLEOTIDE SEQUENCE [LARGE SCALE GENOMIC DNA]</scope>
    <source>
        <strain evidence="2">GZMU011</strain>
    </source>
</reference>
<proteinExistence type="predicted"/>
<feature type="compositionally biased region" description="Polar residues" evidence="1">
    <location>
        <begin position="1"/>
        <end position="13"/>
    </location>
</feature>
<accession>A0ABD0TX45</accession>
<organism evidence="2 3">
    <name type="scientific">Dendrobium thyrsiflorum</name>
    <name type="common">Pinecone-like raceme dendrobium</name>
    <name type="synonym">Orchid</name>
    <dbReference type="NCBI Taxonomy" id="117978"/>
    <lineage>
        <taxon>Eukaryota</taxon>
        <taxon>Viridiplantae</taxon>
        <taxon>Streptophyta</taxon>
        <taxon>Embryophyta</taxon>
        <taxon>Tracheophyta</taxon>
        <taxon>Spermatophyta</taxon>
        <taxon>Magnoliopsida</taxon>
        <taxon>Liliopsida</taxon>
        <taxon>Asparagales</taxon>
        <taxon>Orchidaceae</taxon>
        <taxon>Epidendroideae</taxon>
        <taxon>Malaxideae</taxon>
        <taxon>Dendrobiinae</taxon>
        <taxon>Dendrobium</taxon>
    </lineage>
</organism>
<evidence type="ECO:0000313" key="2">
    <source>
        <dbReference type="EMBL" id="KAL0904225.1"/>
    </source>
</evidence>
<comment type="caution">
    <text evidence="2">The sequence shown here is derived from an EMBL/GenBank/DDBJ whole genome shotgun (WGS) entry which is preliminary data.</text>
</comment>